<reference evidence="3 4" key="1">
    <citation type="journal article" date="2016" name="MBio">
        <title>Lateral Gene Transfer in a Heavy Metal-Contaminated-Groundwater Microbial Community.</title>
        <authorList>
            <person name="Hemme C.L."/>
            <person name="Green S.J."/>
            <person name="Rishishwar L."/>
            <person name="Prakash O."/>
            <person name="Pettenato A."/>
            <person name="Chakraborty R."/>
            <person name="Deutschbauer A.M."/>
            <person name="Van Nostrand J.D."/>
            <person name="Wu L."/>
            <person name="He Z."/>
            <person name="Jordan I.K."/>
            <person name="Hazen T.C."/>
            <person name="Arkin A.P."/>
            <person name="Kostka J.E."/>
            <person name="Zhou J."/>
        </authorList>
    </citation>
    <scope>NUCLEOTIDE SEQUENCE [LARGE SCALE GENOMIC DNA]</scope>
    <source>
        <strain evidence="3 4">FW104-T7</strain>
    </source>
</reference>
<keyword evidence="4" id="KW-1185">Reference proteome</keyword>
<evidence type="ECO:0000259" key="1">
    <source>
        <dbReference type="Pfam" id="PF09983"/>
    </source>
</evidence>
<dbReference type="EMBL" id="LVJS01000048">
    <property type="protein sequence ID" value="KZC23280.1"/>
    <property type="molecule type" value="Genomic_DNA"/>
</dbReference>
<evidence type="ECO:0000259" key="2">
    <source>
        <dbReference type="Pfam" id="PF11795"/>
    </source>
</evidence>
<proteinExistence type="predicted"/>
<dbReference type="Pfam" id="PF11795">
    <property type="entry name" value="DUF3322"/>
    <property type="match status" value="1"/>
</dbReference>
<gene>
    <name evidence="3" type="ORF">RHOFW104T7_14695</name>
</gene>
<feature type="domain" description="DUF3322" evidence="2">
    <location>
        <begin position="4"/>
        <end position="182"/>
    </location>
</feature>
<evidence type="ECO:0000313" key="3">
    <source>
        <dbReference type="EMBL" id="KZC23280.1"/>
    </source>
</evidence>
<protein>
    <recommendedName>
        <fullName evidence="5">DUF3322 and DUF2220 domain-containing protein</fullName>
    </recommendedName>
</protein>
<dbReference type="PIRSF" id="PIRSF028408">
    <property type="entry name" value="UCP028408"/>
    <property type="match status" value="1"/>
</dbReference>
<dbReference type="InterPro" id="IPR024537">
    <property type="entry name" value="DUF3322"/>
</dbReference>
<evidence type="ECO:0000313" key="4">
    <source>
        <dbReference type="Proteomes" id="UP000076131"/>
    </source>
</evidence>
<evidence type="ECO:0008006" key="5">
    <source>
        <dbReference type="Google" id="ProtNLM"/>
    </source>
</evidence>
<dbReference type="Pfam" id="PF09983">
    <property type="entry name" value="JetD_C"/>
    <property type="match status" value="1"/>
</dbReference>
<feature type="domain" description="Wadjet protein JetD C-terminal" evidence="1">
    <location>
        <begin position="199"/>
        <end position="376"/>
    </location>
</feature>
<organism evidence="3 4">
    <name type="scientific">Rhodanobacter thiooxydans</name>
    <dbReference type="NCBI Taxonomy" id="416169"/>
    <lineage>
        <taxon>Bacteria</taxon>
        <taxon>Pseudomonadati</taxon>
        <taxon>Pseudomonadota</taxon>
        <taxon>Gammaproteobacteria</taxon>
        <taxon>Lysobacterales</taxon>
        <taxon>Rhodanobacteraceae</taxon>
        <taxon>Rhodanobacter</taxon>
    </lineage>
</organism>
<dbReference type="RefSeq" id="WP_008433647.1">
    <property type="nucleotide sequence ID" value="NZ_LVJS01000048.1"/>
</dbReference>
<sequence length="384" mass="43504">MRSPEQAVALLRGQWPRQAGDWLGGSGEWPLRVLLAVPGEKQASAHWVAFEAWRSAWKSWPGGEVIWIERRWPLLGRQVVPEALLLPDANALAALLGETVRWQRACARFATWTQRWPSLATGLRRQYLLLADTGETEFIRLGDMLAWLQAHRASNLFARQLPVAGLDSKWLETRTGLLGDWLRTLADLPRDTDFWRASGLRREPDRLRLRVLDPALRARAGGLGDIHAPFDQLAALALPARRVFIVENKQTGLAFDDLPGAVVLMARGYAVDRLHELPWLRAADAVHYWGDLDTHGLAILGHLRGHLPQVRSLLMDETTLLAHRALWVTEPQPHRADAIEYLDTPEQALYRDLRGDRWGVRVRLEQERIGWDVAWANIRSMASG</sequence>
<comment type="caution">
    <text evidence="3">The sequence shown here is derived from an EMBL/GenBank/DDBJ whole genome shotgun (WGS) entry which is preliminary data.</text>
</comment>
<dbReference type="STRING" id="416169.RHOFW104T7_14695"/>
<dbReference type="Proteomes" id="UP000076131">
    <property type="component" value="Unassembled WGS sequence"/>
</dbReference>
<dbReference type="InterPro" id="IPR014544">
    <property type="entry name" value="UCP028408"/>
</dbReference>
<dbReference type="eggNOG" id="COG4924">
    <property type="taxonomic scope" value="Bacteria"/>
</dbReference>
<accession>A0A154QG63</accession>
<dbReference type="AlphaFoldDB" id="A0A154QG63"/>
<dbReference type="InterPro" id="IPR024534">
    <property type="entry name" value="JetD_C"/>
</dbReference>
<name>A0A154QG63_9GAMM</name>